<evidence type="ECO:0000313" key="1">
    <source>
        <dbReference type="EMBL" id="KAG0413927.1"/>
    </source>
</evidence>
<gene>
    <name evidence="1" type="ORF">HPB47_008929</name>
</gene>
<comment type="caution">
    <text evidence="1">The sequence shown here is derived from an EMBL/GenBank/DDBJ whole genome shotgun (WGS) entry which is preliminary data.</text>
</comment>
<evidence type="ECO:0000313" key="2">
    <source>
        <dbReference type="Proteomes" id="UP000805193"/>
    </source>
</evidence>
<dbReference type="EMBL" id="JABSTQ010011221">
    <property type="protein sequence ID" value="KAG0413927.1"/>
    <property type="molecule type" value="Genomic_DNA"/>
</dbReference>
<proteinExistence type="predicted"/>
<dbReference type="Proteomes" id="UP000805193">
    <property type="component" value="Unassembled WGS sequence"/>
</dbReference>
<keyword evidence="2" id="KW-1185">Reference proteome</keyword>
<accession>A0AC60P3P6</accession>
<sequence length="66" mass="7732">MKLHEAWKTLSDDGIRRQYDAFREQQKTSNHPIHDQVKFSEMDTGADGTFTWPCRCGGTYYLHEVP</sequence>
<organism evidence="1 2">
    <name type="scientific">Ixodes persulcatus</name>
    <name type="common">Taiga tick</name>
    <dbReference type="NCBI Taxonomy" id="34615"/>
    <lineage>
        <taxon>Eukaryota</taxon>
        <taxon>Metazoa</taxon>
        <taxon>Ecdysozoa</taxon>
        <taxon>Arthropoda</taxon>
        <taxon>Chelicerata</taxon>
        <taxon>Arachnida</taxon>
        <taxon>Acari</taxon>
        <taxon>Parasitiformes</taxon>
        <taxon>Ixodida</taxon>
        <taxon>Ixodoidea</taxon>
        <taxon>Ixodidae</taxon>
        <taxon>Ixodinae</taxon>
        <taxon>Ixodes</taxon>
    </lineage>
</organism>
<reference evidence="1 2" key="1">
    <citation type="journal article" date="2020" name="Cell">
        <title>Large-Scale Comparative Analyses of Tick Genomes Elucidate Their Genetic Diversity and Vector Capacities.</title>
        <authorList>
            <consortium name="Tick Genome and Microbiome Consortium (TIGMIC)"/>
            <person name="Jia N."/>
            <person name="Wang J."/>
            <person name="Shi W."/>
            <person name="Du L."/>
            <person name="Sun Y."/>
            <person name="Zhan W."/>
            <person name="Jiang J.F."/>
            <person name="Wang Q."/>
            <person name="Zhang B."/>
            <person name="Ji P."/>
            <person name="Bell-Sakyi L."/>
            <person name="Cui X.M."/>
            <person name="Yuan T.T."/>
            <person name="Jiang B.G."/>
            <person name="Yang W.F."/>
            <person name="Lam T.T."/>
            <person name="Chang Q.C."/>
            <person name="Ding S.J."/>
            <person name="Wang X.J."/>
            <person name="Zhu J.G."/>
            <person name="Ruan X.D."/>
            <person name="Zhao L."/>
            <person name="Wei J.T."/>
            <person name="Ye R.Z."/>
            <person name="Que T.C."/>
            <person name="Du C.H."/>
            <person name="Zhou Y.H."/>
            <person name="Cheng J.X."/>
            <person name="Dai P.F."/>
            <person name="Guo W.B."/>
            <person name="Han X.H."/>
            <person name="Huang E.J."/>
            <person name="Li L.F."/>
            <person name="Wei W."/>
            <person name="Gao Y.C."/>
            <person name="Liu J.Z."/>
            <person name="Shao H.Z."/>
            <person name="Wang X."/>
            <person name="Wang C.C."/>
            <person name="Yang T.C."/>
            <person name="Huo Q.B."/>
            <person name="Li W."/>
            <person name="Chen H.Y."/>
            <person name="Chen S.E."/>
            <person name="Zhou L.G."/>
            <person name="Ni X.B."/>
            <person name="Tian J.H."/>
            <person name="Sheng Y."/>
            <person name="Liu T."/>
            <person name="Pan Y.S."/>
            <person name="Xia L.Y."/>
            <person name="Li J."/>
            <person name="Zhao F."/>
            <person name="Cao W.C."/>
        </authorList>
    </citation>
    <scope>NUCLEOTIDE SEQUENCE [LARGE SCALE GENOMIC DNA]</scope>
    <source>
        <strain evidence="1">Iper-2018</strain>
    </source>
</reference>
<protein>
    <submittedName>
        <fullName evidence="1">Uncharacterized protein</fullName>
    </submittedName>
</protein>
<feature type="non-terminal residue" evidence="1">
    <location>
        <position position="66"/>
    </location>
</feature>
<name>A0AC60P3P6_IXOPE</name>